<organism evidence="4 5">
    <name type="scientific">Bos mutus</name>
    <name type="common">wild yak</name>
    <dbReference type="NCBI Taxonomy" id="72004"/>
    <lineage>
        <taxon>Eukaryota</taxon>
        <taxon>Metazoa</taxon>
        <taxon>Chordata</taxon>
        <taxon>Craniata</taxon>
        <taxon>Vertebrata</taxon>
        <taxon>Euteleostomi</taxon>
        <taxon>Mammalia</taxon>
        <taxon>Eutheria</taxon>
        <taxon>Laurasiatheria</taxon>
        <taxon>Artiodactyla</taxon>
        <taxon>Ruminantia</taxon>
        <taxon>Pecora</taxon>
        <taxon>Bovidae</taxon>
        <taxon>Bovinae</taxon>
        <taxon>Bos</taxon>
    </lineage>
</organism>
<keyword evidence="2" id="KW-0472">Membrane</keyword>
<dbReference type="GO" id="GO:0004672">
    <property type="term" value="F:protein kinase activity"/>
    <property type="evidence" value="ECO:0007669"/>
    <property type="project" value="InterPro"/>
</dbReference>
<name>A0A6B0SGZ5_9CETA</name>
<sequence length="104" mass="11440">MAKQSFCRQAIELTLQSLGVSEELQNKLEDVMIDRSLLILGKILGEGEFGSVMEGNLNQEDGTSQKVAVKTMKCELTLIVLGAGSYFSIWCFIRPVMDDGVHVS</sequence>
<evidence type="ECO:0000256" key="1">
    <source>
        <dbReference type="PROSITE-ProRule" id="PRU10141"/>
    </source>
</evidence>
<keyword evidence="1" id="KW-0067">ATP-binding</keyword>
<keyword evidence="2" id="KW-1133">Transmembrane helix</keyword>
<evidence type="ECO:0000259" key="3">
    <source>
        <dbReference type="Pfam" id="PF07714"/>
    </source>
</evidence>
<feature type="domain" description="Serine-threonine/tyrosine-protein kinase catalytic" evidence="3">
    <location>
        <begin position="40"/>
        <end position="75"/>
    </location>
</feature>
<dbReference type="InterPro" id="IPR011009">
    <property type="entry name" value="Kinase-like_dom_sf"/>
</dbReference>
<dbReference type="Proteomes" id="UP000322234">
    <property type="component" value="Unassembled WGS sequence"/>
</dbReference>
<dbReference type="AlphaFoldDB" id="A0A6B0SGZ5"/>
<dbReference type="PROSITE" id="PS00107">
    <property type="entry name" value="PROTEIN_KINASE_ATP"/>
    <property type="match status" value="1"/>
</dbReference>
<comment type="caution">
    <text evidence="4">The sequence shown here is derived from an EMBL/GenBank/DDBJ whole genome shotgun (WGS) entry which is preliminary data.</text>
</comment>
<dbReference type="InterPro" id="IPR001245">
    <property type="entry name" value="Ser-Thr/Tyr_kinase_cat_dom"/>
</dbReference>
<keyword evidence="2" id="KW-0812">Transmembrane</keyword>
<protein>
    <recommendedName>
        <fullName evidence="3">Serine-threonine/tyrosine-protein kinase catalytic domain-containing protein</fullName>
    </recommendedName>
</protein>
<feature type="transmembrane region" description="Helical" evidence="2">
    <location>
        <begin position="76"/>
        <end position="97"/>
    </location>
</feature>
<dbReference type="GO" id="GO:0005524">
    <property type="term" value="F:ATP binding"/>
    <property type="evidence" value="ECO:0007669"/>
    <property type="project" value="UniProtKB-UniRule"/>
</dbReference>
<dbReference type="Gene3D" id="3.30.200.20">
    <property type="entry name" value="Phosphorylase Kinase, domain 1"/>
    <property type="match status" value="1"/>
</dbReference>
<keyword evidence="5" id="KW-1185">Reference proteome</keyword>
<proteinExistence type="predicted"/>
<dbReference type="EMBL" id="VBQZ03004936">
    <property type="protein sequence ID" value="MXQ99967.1"/>
    <property type="molecule type" value="Genomic_DNA"/>
</dbReference>
<evidence type="ECO:0000313" key="5">
    <source>
        <dbReference type="Proteomes" id="UP000322234"/>
    </source>
</evidence>
<feature type="binding site" evidence="1">
    <location>
        <position position="70"/>
    </location>
    <ligand>
        <name>ATP</name>
        <dbReference type="ChEBI" id="CHEBI:30616"/>
    </ligand>
</feature>
<evidence type="ECO:0000313" key="4">
    <source>
        <dbReference type="EMBL" id="MXQ99967.1"/>
    </source>
</evidence>
<accession>A0A6B0SGZ5</accession>
<dbReference type="InterPro" id="IPR017441">
    <property type="entry name" value="Protein_kinase_ATP_BS"/>
</dbReference>
<dbReference type="Pfam" id="PF07714">
    <property type="entry name" value="PK_Tyr_Ser-Thr"/>
    <property type="match status" value="1"/>
</dbReference>
<keyword evidence="1" id="KW-0547">Nucleotide-binding</keyword>
<dbReference type="SUPFAM" id="SSF56112">
    <property type="entry name" value="Protein kinase-like (PK-like)"/>
    <property type="match status" value="1"/>
</dbReference>
<reference evidence="4" key="1">
    <citation type="submission" date="2019-10" db="EMBL/GenBank/DDBJ databases">
        <title>The sequence and de novo assembly of the wild yak genome.</title>
        <authorList>
            <person name="Liu Y."/>
        </authorList>
    </citation>
    <scope>NUCLEOTIDE SEQUENCE [LARGE SCALE GENOMIC DNA]</scope>
    <source>
        <strain evidence="4">WY2019</strain>
    </source>
</reference>
<gene>
    <name evidence="4" type="ORF">E5288_WYG003709</name>
</gene>
<evidence type="ECO:0000256" key="2">
    <source>
        <dbReference type="SAM" id="Phobius"/>
    </source>
</evidence>